<evidence type="ECO:0000313" key="3">
    <source>
        <dbReference type="Proteomes" id="UP000007819"/>
    </source>
</evidence>
<protein>
    <recommendedName>
        <fullName evidence="1">HAT C-terminal dimerisation domain-containing protein</fullName>
    </recommendedName>
</protein>
<dbReference type="KEGG" id="api:100574382"/>
<evidence type="ECO:0000259" key="1">
    <source>
        <dbReference type="Pfam" id="PF05699"/>
    </source>
</evidence>
<dbReference type="SUPFAM" id="SSF53098">
    <property type="entry name" value="Ribonuclease H-like"/>
    <property type="match status" value="1"/>
</dbReference>
<dbReference type="PANTHER" id="PTHR47501">
    <property type="entry name" value="TRANSPOSASE-RELATED"/>
    <property type="match status" value="1"/>
</dbReference>
<reference evidence="3" key="1">
    <citation type="submission" date="2010-06" db="EMBL/GenBank/DDBJ databases">
        <authorList>
            <person name="Jiang H."/>
            <person name="Abraham K."/>
            <person name="Ali S."/>
            <person name="Alsbrooks S.L."/>
            <person name="Anim B.N."/>
            <person name="Anosike U.S."/>
            <person name="Attaway T."/>
            <person name="Bandaranaike D.P."/>
            <person name="Battles P.K."/>
            <person name="Bell S.N."/>
            <person name="Bell A.V."/>
            <person name="Beltran B."/>
            <person name="Bickham C."/>
            <person name="Bustamante Y."/>
            <person name="Caleb T."/>
            <person name="Canada A."/>
            <person name="Cardenas V."/>
            <person name="Carter K."/>
            <person name="Chacko J."/>
            <person name="Chandrabose M.N."/>
            <person name="Chavez D."/>
            <person name="Chavez A."/>
            <person name="Chen L."/>
            <person name="Chu H.-S."/>
            <person name="Claassen K.J."/>
            <person name="Cockrell R."/>
            <person name="Collins M."/>
            <person name="Cooper J.A."/>
            <person name="Cree A."/>
            <person name="Curry S.M."/>
            <person name="Da Y."/>
            <person name="Dao M.D."/>
            <person name="Das B."/>
            <person name="Davila M.-L."/>
            <person name="Davy-Carroll L."/>
            <person name="Denson S."/>
            <person name="Dinh H."/>
            <person name="Ebong V.E."/>
            <person name="Edwards J.R."/>
            <person name="Egan A."/>
            <person name="El-Daye J."/>
            <person name="Escobedo L."/>
            <person name="Fernandez S."/>
            <person name="Fernando P.R."/>
            <person name="Flagg N."/>
            <person name="Forbes L.D."/>
            <person name="Fowler R.G."/>
            <person name="Fu Q."/>
            <person name="Gabisi R.A."/>
            <person name="Ganer J."/>
            <person name="Garbino Pronczuk A."/>
            <person name="Garcia R.M."/>
            <person name="Garner T."/>
            <person name="Garrett T.E."/>
            <person name="Gonzalez D.A."/>
            <person name="Hamid H."/>
            <person name="Hawkins E.S."/>
            <person name="Hirani K."/>
            <person name="Hogues M.E."/>
            <person name="Hollins B."/>
            <person name="Hsiao C.-H."/>
            <person name="Jabil R."/>
            <person name="James M.L."/>
            <person name="Jhangiani S.N."/>
            <person name="Johnson B."/>
            <person name="Johnson Q."/>
            <person name="Joshi V."/>
            <person name="Kalu J.B."/>
            <person name="Kam C."/>
            <person name="Kashfia A."/>
            <person name="Keebler J."/>
            <person name="Kisamo H."/>
            <person name="Kovar C.L."/>
            <person name="Lago L.A."/>
            <person name="Lai C.-Y."/>
            <person name="Laidlaw J."/>
            <person name="Lara F."/>
            <person name="Le T.-K."/>
            <person name="Lee S.L."/>
            <person name="Legall F.H."/>
            <person name="Lemon S.J."/>
            <person name="Lewis L.R."/>
            <person name="Li B."/>
            <person name="Liu Y."/>
            <person name="Liu Y.-S."/>
            <person name="Lopez J."/>
            <person name="Lozado R.J."/>
            <person name="Lu J."/>
            <person name="Madu R.C."/>
            <person name="Maheshwari M."/>
            <person name="Maheshwari R."/>
            <person name="Malloy K."/>
            <person name="Martinez E."/>
            <person name="Mathew T."/>
            <person name="Mercado I.C."/>
            <person name="Mercado C."/>
            <person name="Meyer B."/>
            <person name="Montgomery K."/>
            <person name="Morgan M.B."/>
            <person name="Munidasa M."/>
            <person name="Nazareth L.V."/>
            <person name="Nelson J."/>
            <person name="Ng B.M."/>
            <person name="Nguyen N.B."/>
            <person name="Nguyen P.Q."/>
            <person name="Nguyen T."/>
            <person name="Obregon M."/>
            <person name="Okwuonu G.O."/>
            <person name="Onwere C.G."/>
            <person name="Orozco G."/>
            <person name="Parra A."/>
            <person name="Patel S."/>
            <person name="Patil S."/>
            <person name="Perez A."/>
            <person name="Perez Y."/>
            <person name="Pham C."/>
            <person name="Primus E.L."/>
            <person name="Pu L.-L."/>
            <person name="Puazo M."/>
            <person name="Qin X."/>
            <person name="Quiroz J.B."/>
            <person name="Reese J."/>
            <person name="Richards S."/>
            <person name="Rives C.M."/>
            <person name="Robberts R."/>
            <person name="Ruiz S.J."/>
            <person name="Ruiz M.J."/>
            <person name="Santibanez J."/>
            <person name="Schneider B.W."/>
            <person name="Sisson I."/>
            <person name="Smith M."/>
            <person name="Sodergren E."/>
            <person name="Song X.-Z."/>
            <person name="Song B.B."/>
            <person name="Summersgill H."/>
            <person name="Thelus R."/>
            <person name="Thornton R.D."/>
            <person name="Trejos Z.Y."/>
            <person name="Usmani K."/>
            <person name="Vattathil S."/>
            <person name="Villasana D."/>
            <person name="Walker D.L."/>
            <person name="Wang S."/>
            <person name="Wang K."/>
            <person name="White C.S."/>
            <person name="Williams A.C."/>
            <person name="Williamson J."/>
            <person name="Wilson K."/>
            <person name="Woghiren I.O."/>
            <person name="Woodworth J.R."/>
            <person name="Worley K.C."/>
            <person name="Wright R.A."/>
            <person name="Wu W."/>
            <person name="Young L."/>
            <person name="Zhang L."/>
            <person name="Zhang J."/>
            <person name="Zhu Y."/>
            <person name="Muzny D.M."/>
            <person name="Weinstock G."/>
            <person name="Gibbs R.A."/>
        </authorList>
    </citation>
    <scope>NUCLEOTIDE SEQUENCE [LARGE SCALE GENOMIC DNA]</scope>
    <source>
        <strain evidence="3">LSR1</strain>
    </source>
</reference>
<dbReference type="Pfam" id="PF05699">
    <property type="entry name" value="Dimer_Tnp_hAT"/>
    <property type="match status" value="1"/>
</dbReference>
<feature type="domain" description="HAT C-terminal dimerisation" evidence="1">
    <location>
        <begin position="631"/>
        <end position="683"/>
    </location>
</feature>
<keyword evidence="3" id="KW-1185">Reference proteome</keyword>
<reference evidence="2" key="2">
    <citation type="submission" date="2022-06" db="UniProtKB">
        <authorList>
            <consortium name="EnsemblMetazoa"/>
        </authorList>
    </citation>
    <scope>IDENTIFICATION</scope>
</reference>
<dbReference type="EnsemblMetazoa" id="XM_003240381.4">
    <property type="protein sequence ID" value="XP_003240429.1"/>
    <property type="gene ID" value="LOC100574382"/>
</dbReference>
<dbReference type="PANTHER" id="PTHR47501:SF5">
    <property type="entry name" value="HAT C-TERMINAL DIMERISATION DOMAIN-CONTAINING PROTEIN"/>
    <property type="match status" value="1"/>
</dbReference>
<name>A0A8R2A4V4_ACYPI</name>
<dbReference type="InterPro" id="IPR012337">
    <property type="entry name" value="RNaseH-like_sf"/>
</dbReference>
<dbReference type="Proteomes" id="UP000007819">
    <property type="component" value="Chromosome A2"/>
</dbReference>
<organism evidence="2 3">
    <name type="scientific">Acyrthosiphon pisum</name>
    <name type="common">Pea aphid</name>
    <dbReference type="NCBI Taxonomy" id="7029"/>
    <lineage>
        <taxon>Eukaryota</taxon>
        <taxon>Metazoa</taxon>
        <taxon>Ecdysozoa</taxon>
        <taxon>Arthropoda</taxon>
        <taxon>Hexapoda</taxon>
        <taxon>Insecta</taxon>
        <taxon>Pterygota</taxon>
        <taxon>Neoptera</taxon>
        <taxon>Paraneoptera</taxon>
        <taxon>Hemiptera</taxon>
        <taxon>Sternorrhyncha</taxon>
        <taxon>Aphidomorpha</taxon>
        <taxon>Aphidoidea</taxon>
        <taxon>Aphididae</taxon>
        <taxon>Macrosiphini</taxon>
        <taxon>Acyrthosiphon</taxon>
    </lineage>
</organism>
<dbReference type="GeneID" id="100574382"/>
<dbReference type="RefSeq" id="XP_003240429.1">
    <property type="nucleotide sequence ID" value="XM_003240381.3"/>
</dbReference>
<dbReference type="OrthoDB" id="6589824at2759"/>
<dbReference type="AlphaFoldDB" id="A0A8R2A4V4"/>
<evidence type="ECO:0000313" key="2">
    <source>
        <dbReference type="EnsemblMetazoa" id="XP_003240429.1"/>
    </source>
</evidence>
<accession>A0A8R2A4V4</accession>
<sequence length="687" mass="78472">MDKYLNKRKHDNTIDECEIDNGDNVAGPSQSSKMESAENKIQNYLLDGKYYKIISVEGTKISASCQLCSKKIIAYNNSTGNLLSHYKLLHSSIMSQVKEYKILKMSGNSKKDILKQTKLFHSGPNKSCSKQEVNDLVFEYIICEMRPLVTVEKRSFKKLILGLTHSKDESIIPNRKQILQLLKNSYNSYVSMLSDLIQKSKFICTTADIWSGNNKSYLGMTCHLIDPITYERKSFVLGCKRIIGSHTYLNITETMTCMTQEYNIHYSKISHTVTDNASNFAKAFRTFSTSVKSTQSTTLSVGDLNEDGSPFEDSDVETENITVVDIGQIFTNSEDQNIDESFCLPPHMRCCAHTLNLISTTDIKKIKDASYINISESTFKKLFSFWTLISRSTVASDKILEKCGCKFPIPVVTRWNSLYDSSLKVLKYKQQLTKAFDDLHLIKLKLSEWTFLEEYCQVMEPLAISLDKLQGENNSFLGYVAPTILVLRRLLISFTDLKYCKPLSFAIIQAIETRFNYILDLSRPESKDFIIASISHPKFKLSWVPLRYMNLCKNLFITECCLRMNTETKSTNLTITQSDKDDSDDDFFDSICNDNDFTSPSESESRNSNLANLQALSFLNLKKKDLDILNDFPVIKEVFLKYNTTIPSSAAVERLFSKAVQVLTTRRNRLSDDTFQMLLCCRSKYDL</sequence>
<proteinExistence type="predicted"/>
<dbReference type="InterPro" id="IPR008906">
    <property type="entry name" value="HATC_C_dom"/>
</dbReference>
<dbReference type="GO" id="GO:0046983">
    <property type="term" value="F:protein dimerization activity"/>
    <property type="evidence" value="ECO:0007669"/>
    <property type="project" value="InterPro"/>
</dbReference>